<organism evidence="1 2">
    <name type="scientific">Pogonomyrmex barbatus</name>
    <name type="common">red harvester ant</name>
    <dbReference type="NCBI Taxonomy" id="144034"/>
    <lineage>
        <taxon>Eukaryota</taxon>
        <taxon>Metazoa</taxon>
        <taxon>Ecdysozoa</taxon>
        <taxon>Arthropoda</taxon>
        <taxon>Hexapoda</taxon>
        <taxon>Insecta</taxon>
        <taxon>Pterygota</taxon>
        <taxon>Neoptera</taxon>
        <taxon>Endopterygota</taxon>
        <taxon>Hymenoptera</taxon>
        <taxon>Apocrita</taxon>
        <taxon>Aculeata</taxon>
        <taxon>Formicoidea</taxon>
        <taxon>Formicidae</taxon>
        <taxon>Myrmicinae</taxon>
        <taxon>Pogonomyrmex</taxon>
    </lineage>
</organism>
<protein>
    <submittedName>
        <fullName evidence="2">Uncharacterized protein LOC105423838</fullName>
    </submittedName>
</protein>
<dbReference type="AlphaFoldDB" id="A0A6I9VY48"/>
<dbReference type="Proteomes" id="UP000504615">
    <property type="component" value="Unplaced"/>
</dbReference>
<dbReference type="KEGG" id="pbar:105423838"/>
<evidence type="ECO:0000313" key="2">
    <source>
        <dbReference type="RefSeq" id="XP_011632056.1"/>
    </source>
</evidence>
<dbReference type="OrthoDB" id="7696944at2759"/>
<dbReference type="GeneID" id="105423838"/>
<sequence>MAFCMACAQEWKKPPNVPLTPWPWPDKFWARIHSDFLGSFFGHMFMIIDAYAKWPEVIDMRKCTQTSEVEIASGKIWKCHVDQIIRFDDASNTRKNECDCEEKNIRSPEKDVVLFRDNDSGKLAKLYDNLYDILQDQEEYQYFPRENNQP</sequence>
<dbReference type="PANTHER" id="PTHR37984">
    <property type="entry name" value="PROTEIN CBG26694"/>
    <property type="match status" value="1"/>
</dbReference>
<proteinExistence type="predicted"/>
<dbReference type="RefSeq" id="XP_011632056.1">
    <property type="nucleotide sequence ID" value="XM_011633754.1"/>
</dbReference>
<reference evidence="2" key="1">
    <citation type="submission" date="2025-08" db="UniProtKB">
        <authorList>
            <consortium name="RefSeq"/>
        </authorList>
    </citation>
    <scope>IDENTIFICATION</scope>
</reference>
<evidence type="ECO:0000313" key="1">
    <source>
        <dbReference type="Proteomes" id="UP000504615"/>
    </source>
</evidence>
<keyword evidence="1" id="KW-1185">Reference proteome</keyword>
<name>A0A6I9VY48_9HYME</name>
<gene>
    <name evidence="2" type="primary">LOC105423838</name>
</gene>
<dbReference type="InterPro" id="IPR050951">
    <property type="entry name" value="Retrovirus_Pol_polyprotein"/>
</dbReference>
<accession>A0A6I9VY48</accession>
<dbReference type="PANTHER" id="PTHR37984:SF5">
    <property type="entry name" value="PROTEIN NYNRIN-LIKE"/>
    <property type="match status" value="1"/>
</dbReference>